<reference evidence="3" key="1">
    <citation type="submission" date="2017-01" db="EMBL/GenBank/DDBJ databases">
        <authorList>
            <person name="Varghese N."/>
            <person name="Submissions S."/>
        </authorList>
    </citation>
    <scope>NUCLEOTIDE SEQUENCE [LARGE SCALE GENOMIC DNA]</scope>
    <source>
        <strain evidence="3">DSM 18017</strain>
    </source>
</reference>
<proteinExistence type="predicted"/>
<dbReference type="Proteomes" id="UP000186744">
    <property type="component" value="Unassembled WGS sequence"/>
</dbReference>
<dbReference type="AlphaFoldDB" id="A0A1N7QLP3"/>
<protein>
    <submittedName>
        <fullName evidence="2">Putative zinc ribbon domain-containing protein</fullName>
    </submittedName>
</protein>
<dbReference type="RefSeq" id="WP_076553875.1">
    <property type="nucleotide sequence ID" value="NZ_FTOL01000012.1"/>
</dbReference>
<sequence length="89" mass="10171">MDKVYKNCQSCRMPLKKSPNGGGTNSDGSTSTKYCDYCYEKGQFRQANITAKEMQEFVKHKMKDMGFPGFLASLFSNGIPKLERWKNQN</sequence>
<dbReference type="InterPro" id="IPR025868">
    <property type="entry name" value="Zn_ribbon_dom_put"/>
</dbReference>
<accession>A0A1N7QLP3</accession>
<gene>
    <name evidence="2" type="ORF">SAMN05421786_11246</name>
</gene>
<feature type="domain" description="Putative zinc ribbon" evidence="1">
    <location>
        <begin position="8"/>
        <end position="86"/>
    </location>
</feature>
<dbReference type="OrthoDB" id="9801008at2"/>
<evidence type="ECO:0000259" key="1">
    <source>
        <dbReference type="Pfam" id="PF12674"/>
    </source>
</evidence>
<dbReference type="EMBL" id="FTOL01000012">
    <property type="protein sequence ID" value="SIT23726.1"/>
    <property type="molecule type" value="Genomic_DNA"/>
</dbReference>
<evidence type="ECO:0000313" key="2">
    <source>
        <dbReference type="EMBL" id="SIT23726.1"/>
    </source>
</evidence>
<keyword evidence="3" id="KW-1185">Reference proteome</keyword>
<dbReference type="Pfam" id="PF12674">
    <property type="entry name" value="Zn_ribbon_2"/>
    <property type="match status" value="1"/>
</dbReference>
<dbReference type="STRING" id="373668.SAMN05421786_11246"/>
<name>A0A1N7QLP3_9FLAO</name>
<organism evidence="2 3">
    <name type="scientific">Chryseobacterium ureilyticum</name>
    <dbReference type="NCBI Taxonomy" id="373668"/>
    <lineage>
        <taxon>Bacteria</taxon>
        <taxon>Pseudomonadati</taxon>
        <taxon>Bacteroidota</taxon>
        <taxon>Flavobacteriia</taxon>
        <taxon>Flavobacteriales</taxon>
        <taxon>Weeksellaceae</taxon>
        <taxon>Chryseobacterium group</taxon>
        <taxon>Chryseobacterium</taxon>
    </lineage>
</organism>
<evidence type="ECO:0000313" key="3">
    <source>
        <dbReference type="Proteomes" id="UP000186744"/>
    </source>
</evidence>